<dbReference type="Gene3D" id="3.40.50.150">
    <property type="entry name" value="Vaccinia Virus protein VP39"/>
    <property type="match status" value="1"/>
</dbReference>
<evidence type="ECO:0000256" key="3">
    <source>
        <dbReference type="ARBA" id="ARBA00022679"/>
    </source>
</evidence>
<keyword evidence="7" id="KW-1185">Reference proteome</keyword>
<accession>A0A4R7T7S0</accession>
<dbReference type="GO" id="GO:0008168">
    <property type="term" value="F:methyltransferase activity"/>
    <property type="evidence" value="ECO:0007669"/>
    <property type="project" value="UniProtKB-KW"/>
</dbReference>
<dbReference type="CDD" id="cd02440">
    <property type="entry name" value="AdoMet_MTases"/>
    <property type="match status" value="1"/>
</dbReference>
<evidence type="ECO:0000256" key="2">
    <source>
        <dbReference type="ARBA" id="ARBA00022603"/>
    </source>
</evidence>
<proteinExistence type="inferred from homology"/>
<dbReference type="InterPro" id="IPR029063">
    <property type="entry name" value="SAM-dependent_MTases_sf"/>
</dbReference>
<dbReference type="Proteomes" id="UP000295151">
    <property type="component" value="Unassembled WGS sequence"/>
</dbReference>
<keyword evidence="4" id="KW-0949">S-adenosyl-L-methionine</keyword>
<dbReference type="GO" id="GO:0008610">
    <property type="term" value="P:lipid biosynthetic process"/>
    <property type="evidence" value="ECO:0007669"/>
    <property type="project" value="InterPro"/>
</dbReference>
<dbReference type="AlphaFoldDB" id="A0A4R7T7S0"/>
<dbReference type="PANTHER" id="PTHR43667:SF2">
    <property type="entry name" value="FATTY ACID C-METHYL TRANSFERASE"/>
    <property type="match status" value="1"/>
</dbReference>
<keyword evidence="2" id="KW-0489">Methyltransferase</keyword>
<sequence length="431" mass="47778">MAGETEVTDLMPAVHQPAADQWPTLVRPRSNPVRRAGALAAIRMVAKDLPVTIRLDNKAYGLGGPGMRVHRSAAFLDRLGQDAGSGFGEAYLAGDWDPEPGTDLADLLVPFAERFSNDETRHLLPKWAQSLRWLVTRTQPGDQDNDRAGARENISRHYDLSNAMFAEFLDPSLTYSAALFGPDATADLGSASYDELSPAQLRKLDSILDAAGVHAGSRVLDIGCGWASLAIRAAQRGAWVTAITIASQQALLAQRRIADAGVSDRVQVALRDYRDQIGEFDAVLSVEMIEAVGEKYWPVYFDVIERRLAPGGVAVVQAIVMPHERMLATRNTFTWVQKYIFPGGLLPSVHAIQQVTAEHTGLQAQVLRQLGPDYARTLRIWRNRFIDQWPNIEALGFDSTFRRMWEFYLAYSEAGFRAGYLDDVQLLLTKR</sequence>
<name>A0A4R7T7S0_9ACTN</name>
<dbReference type="InterPro" id="IPR050723">
    <property type="entry name" value="CFA/CMAS"/>
</dbReference>
<evidence type="ECO:0000313" key="6">
    <source>
        <dbReference type="EMBL" id="TDU87167.1"/>
    </source>
</evidence>
<protein>
    <submittedName>
        <fullName evidence="6">Cyclopropane-fatty-acyl-phospholipid synthase</fullName>
    </submittedName>
</protein>
<reference evidence="6 7" key="1">
    <citation type="submission" date="2019-03" db="EMBL/GenBank/DDBJ databases">
        <title>Genomic Encyclopedia of Type Strains, Phase III (KMG-III): the genomes of soil and plant-associated and newly described type strains.</title>
        <authorList>
            <person name="Whitman W."/>
        </authorList>
    </citation>
    <scope>NUCLEOTIDE SEQUENCE [LARGE SCALE GENOMIC DNA]</scope>
    <source>
        <strain evidence="6 7">VKM Ac-2575</strain>
    </source>
</reference>
<dbReference type="GO" id="GO:0032259">
    <property type="term" value="P:methylation"/>
    <property type="evidence" value="ECO:0007669"/>
    <property type="project" value="UniProtKB-KW"/>
</dbReference>
<dbReference type="PIRSF" id="PIRSF003085">
    <property type="entry name" value="CMAS"/>
    <property type="match status" value="1"/>
</dbReference>
<organism evidence="6 7">
    <name type="scientific">Kribbella voronezhensis</name>
    <dbReference type="NCBI Taxonomy" id="2512212"/>
    <lineage>
        <taxon>Bacteria</taxon>
        <taxon>Bacillati</taxon>
        <taxon>Actinomycetota</taxon>
        <taxon>Actinomycetes</taxon>
        <taxon>Propionibacteriales</taxon>
        <taxon>Kribbellaceae</taxon>
        <taxon>Kribbella</taxon>
    </lineage>
</organism>
<gene>
    <name evidence="6" type="ORF">EV138_0685</name>
</gene>
<dbReference type="InterPro" id="IPR003333">
    <property type="entry name" value="CMAS"/>
</dbReference>
<comment type="similarity">
    <text evidence="1">Belongs to the CFA/CMAS family.</text>
</comment>
<dbReference type="Pfam" id="PF02353">
    <property type="entry name" value="CMAS"/>
    <property type="match status" value="1"/>
</dbReference>
<dbReference type="PANTHER" id="PTHR43667">
    <property type="entry name" value="CYCLOPROPANE-FATTY-ACYL-PHOSPHOLIPID SYNTHASE"/>
    <property type="match status" value="1"/>
</dbReference>
<evidence type="ECO:0000256" key="5">
    <source>
        <dbReference type="ARBA" id="ARBA00023098"/>
    </source>
</evidence>
<evidence type="ECO:0000256" key="1">
    <source>
        <dbReference type="ARBA" id="ARBA00010815"/>
    </source>
</evidence>
<dbReference type="EMBL" id="SOCE01000001">
    <property type="protein sequence ID" value="TDU87167.1"/>
    <property type="molecule type" value="Genomic_DNA"/>
</dbReference>
<evidence type="ECO:0000256" key="4">
    <source>
        <dbReference type="ARBA" id="ARBA00022691"/>
    </source>
</evidence>
<keyword evidence="5" id="KW-0443">Lipid metabolism</keyword>
<keyword evidence="3" id="KW-0808">Transferase</keyword>
<comment type="caution">
    <text evidence="6">The sequence shown here is derived from an EMBL/GenBank/DDBJ whole genome shotgun (WGS) entry which is preliminary data.</text>
</comment>
<evidence type="ECO:0000313" key="7">
    <source>
        <dbReference type="Proteomes" id="UP000295151"/>
    </source>
</evidence>
<dbReference type="SUPFAM" id="SSF53335">
    <property type="entry name" value="S-adenosyl-L-methionine-dependent methyltransferases"/>
    <property type="match status" value="1"/>
</dbReference>